<dbReference type="RefSeq" id="WP_019358810.1">
    <property type="nucleotide sequence ID" value="NZ_LJGV01000021.1"/>
</dbReference>
<dbReference type="Pfam" id="PF01740">
    <property type="entry name" value="STAS"/>
    <property type="match status" value="1"/>
</dbReference>
<proteinExistence type="inferred from homology"/>
<dbReference type="InterPro" id="IPR003658">
    <property type="entry name" value="Anti-sigma_ant"/>
</dbReference>
<organism evidence="4 5">
    <name type="scientific">Streptomyces qinglanensis</name>
    <dbReference type="NCBI Taxonomy" id="943816"/>
    <lineage>
        <taxon>Bacteria</taxon>
        <taxon>Bacillati</taxon>
        <taxon>Actinomycetota</taxon>
        <taxon>Actinomycetes</taxon>
        <taxon>Kitasatosporales</taxon>
        <taxon>Streptomycetaceae</taxon>
        <taxon>Streptomyces</taxon>
    </lineage>
</organism>
<dbReference type="CDD" id="cd07043">
    <property type="entry name" value="STAS_anti-anti-sigma_factors"/>
    <property type="match status" value="1"/>
</dbReference>
<dbReference type="InterPro" id="IPR002645">
    <property type="entry name" value="STAS_dom"/>
</dbReference>
<evidence type="ECO:0000256" key="2">
    <source>
        <dbReference type="RuleBase" id="RU003749"/>
    </source>
</evidence>
<gene>
    <name evidence="4" type="ORF">AN217_03355</name>
</gene>
<dbReference type="Gene3D" id="3.30.750.24">
    <property type="entry name" value="STAS domain"/>
    <property type="match status" value="1"/>
</dbReference>
<comment type="caution">
    <text evidence="4">The sequence shown here is derived from an EMBL/GenBank/DDBJ whole genome shotgun (WGS) entry which is preliminary data.</text>
</comment>
<dbReference type="PROSITE" id="PS50801">
    <property type="entry name" value="STAS"/>
    <property type="match status" value="1"/>
</dbReference>
<sequence>MVAVPRSDTPGSARFRTVRARGELDIATLPELESDLAWALSDTAPPRVVLDMRDVTFLDCSVLRVLLRARSTALAREGWLVLLCGQMPVGRLLRRLELGRSLPRYPSVDALDAALPPTEDLR</sequence>
<dbReference type="AlphaFoldDB" id="A0A1E7KED2"/>
<dbReference type="InterPro" id="IPR036513">
    <property type="entry name" value="STAS_dom_sf"/>
</dbReference>
<comment type="similarity">
    <text evidence="1 2">Belongs to the anti-sigma-factor antagonist family.</text>
</comment>
<dbReference type="EMBL" id="LJGV01000021">
    <property type="protein sequence ID" value="OEV02279.1"/>
    <property type="molecule type" value="Genomic_DNA"/>
</dbReference>
<dbReference type="NCBIfam" id="TIGR00377">
    <property type="entry name" value="ant_ant_sig"/>
    <property type="match status" value="1"/>
</dbReference>
<dbReference type="Proteomes" id="UP000175829">
    <property type="component" value="Unassembled WGS sequence"/>
</dbReference>
<accession>A0A1E7KED2</accession>
<dbReference type="SUPFAM" id="SSF52091">
    <property type="entry name" value="SpoIIaa-like"/>
    <property type="match status" value="1"/>
</dbReference>
<reference evidence="4 5" key="1">
    <citation type="journal article" date="2016" name="Front. Microbiol.">
        <title>Comparative Genomics Analysis of Streptomyces Species Reveals Their Adaptation to the Marine Environment and Their Diversity at the Genomic Level.</title>
        <authorList>
            <person name="Tian X."/>
            <person name="Zhang Z."/>
            <person name="Yang T."/>
            <person name="Chen M."/>
            <person name="Li J."/>
            <person name="Chen F."/>
            <person name="Yang J."/>
            <person name="Li W."/>
            <person name="Zhang B."/>
            <person name="Zhang Z."/>
            <person name="Wu J."/>
            <person name="Zhang C."/>
            <person name="Long L."/>
            <person name="Xiao J."/>
        </authorList>
    </citation>
    <scope>NUCLEOTIDE SEQUENCE [LARGE SCALE GENOMIC DNA]</scope>
    <source>
        <strain evidence="4 5">SCSIO M10379</strain>
    </source>
</reference>
<dbReference type="GO" id="GO:0043856">
    <property type="term" value="F:anti-sigma factor antagonist activity"/>
    <property type="evidence" value="ECO:0007669"/>
    <property type="project" value="InterPro"/>
</dbReference>
<dbReference type="PANTHER" id="PTHR33495:SF2">
    <property type="entry name" value="ANTI-SIGMA FACTOR ANTAGONIST TM_1081-RELATED"/>
    <property type="match status" value="1"/>
</dbReference>
<feature type="domain" description="STAS" evidence="3">
    <location>
        <begin position="18"/>
        <end position="118"/>
    </location>
</feature>
<dbReference type="PATRIC" id="fig|943816.4.peg.5773"/>
<evidence type="ECO:0000259" key="3">
    <source>
        <dbReference type="PROSITE" id="PS50801"/>
    </source>
</evidence>
<protein>
    <recommendedName>
        <fullName evidence="2">Anti-sigma factor antagonist</fullName>
    </recommendedName>
</protein>
<dbReference type="PANTHER" id="PTHR33495">
    <property type="entry name" value="ANTI-SIGMA FACTOR ANTAGONIST TM_1081-RELATED-RELATED"/>
    <property type="match status" value="1"/>
</dbReference>
<name>A0A1E7KED2_9ACTN</name>
<evidence type="ECO:0000256" key="1">
    <source>
        <dbReference type="ARBA" id="ARBA00009013"/>
    </source>
</evidence>
<evidence type="ECO:0000313" key="4">
    <source>
        <dbReference type="EMBL" id="OEV02279.1"/>
    </source>
</evidence>
<evidence type="ECO:0000313" key="5">
    <source>
        <dbReference type="Proteomes" id="UP000175829"/>
    </source>
</evidence>